<dbReference type="AlphaFoldDB" id="A0A222EPV0"/>
<organism evidence="2 3">
    <name type="scientific">Spiroplasma corruscae</name>
    <dbReference type="NCBI Taxonomy" id="216934"/>
    <lineage>
        <taxon>Bacteria</taxon>
        <taxon>Bacillati</taxon>
        <taxon>Mycoplasmatota</taxon>
        <taxon>Mollicutes</taxon>
        <taxon>Entomoplasmatales</taxon>
        <taxon>Spiroplasmataceae</taxon>
        <taxon>Spiroplasma</taxon>
    </lineage>
</organism>
<dbReference type="EMBL" id="CP022535">
    <property type="protein sequence ID" value="ASP28560.1"/>
    <property type="molecule type" value="Genomic_DNA"/>
</dbReference>
<reference evidence="2 3" key="1">
    <citation type="submission" date="2017-07" db="EMBL/GenBank/DDBJ databases">
        <title>Complete genome sequence of Spiroplasma corruscae EC-1 (DSM 19793).</title>
        <authorList>
            <person name="Tsai Y.-M."/>
            <person name="Lo W.-S."/>
            <person name="Kuo C.-H."/>
        </authorList>
    </citation>
    <scope>NUCLEOTIDE SEQUENCE [LARGE SCALE GENOMIC DNA]</scope>
    <source>
        <strain evidence="2 3">EC-1</strain>
    </source>
</reference>
<sequence>MKKLLSLLTILGLSTSSSAMVISCGNNASEEKDDTAAKRDLNDLQVKDLGDVNGSADLATKITIDDLINAINNKNEGWTLTKSDVVLVGDPTNNSAKLEASSSSKNYKGSVEVKFNFRLSFNVSILEDVINNTGLGAVARPNTYNVGYLMVPSYKSEDIMSSIKRFVVPLLDMAKMLGTTISYEQILDVANIVFLDSEDNVFENPNESNQVDHIKITAKNGKENNIAGIHIKGEAIIKIKTQKPVNEIVKVTELGDIEISNKNDDYMTKIAILNAFYNKNSIIDDNLKKQFEVTSYADTEATINTVINSDYASNDIKVKYTFKEEVNSYTKWDLSKMSKNDDSTFQPTIKITSENIDNTLYTEIFNSITDTKNQFKSYWEDEYLYDQEGNMSFIFDNQEKVETEYYILNKGKLSSKDFINKFDTIFDVIIDKTQKTIKVSVKSGQEKFDKDFAVYGEIIFKYTV</sequence>
<evidence type="ECO:0000313" key="2">
    <source>
        <dbReference type="EMBL" id="ASP28560.1"/>
    </source>
</evidence>
<gene>
    <name evidence="2" type="ORF">SCORR_v1c07880</name>
</gene>
<proteinExistence type="predicted"/>
<evidence type="ECO:0000256" key="1">
    <source>
        <dbReference type="SAM" id="SignalP"/>
    </source>
</evidence>
<name>A0A222EPV0_9MOLU</name>
<keyword evidence="3" id="KW-1185">Reference proteome</keyword>
<dbReference type="OrthoDB" id="389077at2"/>
<protein>
    <recommendedName>
        <fullName evidence="4">Lipoprotein</fullName>
    </recommendedName>
</protein>
<evidence type="ECO:0008006" key="4">
    <source>
        <dbReference type="Google" id="ProtNLM"/>
    </source>
</evidence>
<dbReference type="Proteomes" id="UP000203229">
    <property type="component" value="Chromosome"/>
</dbReference>
<accession>A0A222EPV0</accession>
<feature type="signal peptide" evidence="1">
    <location>
        <begin position="1"/>
        <end position="19"/>
    </location>
</feature>
<dbReference type="PROSITE" id="PS51257">
    <property type="entry name" value="PROKAR_LIPOPROTEIN"/>
    <property type="match status" value="1"/>
</dbReference>
<dbReference type="KEGG" id="scou:SCORR_v1c07880"/>
<feature type="chain" id="PRO_5013188747" description="Lipoprotein" evidence="1">
    <location>
        <begin position="20"/>
        <end position="464"/>
    </location>
</feature>
<evidence type="ECO:0000313" key="3">
    <source>
        <dbReference type="Proteomes" id="UP000203229"/>
    </source>
</evidence>
<keyword evidence="1" id="KW-0732">Signal</keyword>
<dbReference type="RefSeq" id="WP_094049409.1">
    <property type="nucleotide sequence ID" value="NZ_CP022535.1"/>
</dbReference>